<reference evidence="3" key="1">
    <citation type="journal article" date="2021" name="Proc. Natl. Acad. Sci. U.S.A.">
        <title>A Catalog of Tens of Thousands of Viruses from Human Metagenomes Reveals Hidden Associations with Chronic Diseases.</title>
        <authorList>
            <person name="Tisza M.J."/>
            <person name="Buck C.B."/>
        </authorList>
    </citation>
    <scope>NUCLEOTIDE SEQUENCE</scope>
    <source>
        <strain evidence="3">CtCsv15</strain>
    </source>
</reference>
<sequence length="248" mass="28948">MKKKEPNKLHQLLRQIFGKRCYDLRCDDETSRPNGNKTSYKSTSMQKLATLFSAKIEDRYDTSKISRLENYTAEVTILDLYLYHKHYNVSYNYLMGDTENKKEQYNGVWEKYGLSDKTLDILNNLVKTNKYEKEICVLNEVFESGLVQPLLSALYDYLHNDYENRLPAGYKPTNGELVEVELIAKAGKLNLGSDIFPLEKLNSLNKQILHDKLEELKQVLNDKENSENKQIQTKNSKKILDNIYKNKT</sequence>
<evidence type="ECO:0000256" key="1">
    <source>
        <dbReference type="SAM" id="Coils"/>
    </source>
</evidence>
<evidence type="ECO:0000313" key="3">
    <source>
        <dbReference type="EMBL" id="DAD75231.1"/>
    </source>
</evidence>
<organism evidence="3">
    <name type="scientific">Siphoviridae sp. ctCsv15</name>
    <dbReference type="NCBI Taxonomy" id="2826195"/>
    <lineage>
        <taxon>Viruses</taxon>
        <taxon>Duplodnaviria</taxon>
        <taxon>Heunggongvirae</taxon>
        <taxon>Uroviricota</taxon>
        <taxon>Caudoviricetes</taxon>
    </lineage>
</organism>
<name>A0A8S5LZK2_9CAUD</name>
<dbReference type="EMBL" id="BK014777">
    <property type="protein sequence ID" value="DAD75231.1"/>
    <property type="molecule type" value="Genomic_DNA"/>
</dbReference>
<evidence type="ECO:0000259" key="2">
    <source>
        <dbReference type="PROSITE" id="PS50943"/>
    </source>
</evidence>
<feature type="domain" description="HTH cro/C1-type" evidence="2">
    <location>
        <begin position="65"/>
        <end position="94"/>
    </location>
</feature>
<feature type="coiled-coil region" evidence="1">
    <location>
        <begin position="206"/>
        <end position="233"/>
    </location>
</feature>
<accession>A0A8S5LZK2</accession>
<dbReference type="PROSITE" id="PS50943">
    <property type="entry name" value="HTH_CROC1"/>
    <property type="match status" value="1"/>
</dbReference>
<proteinExistence type="predicted"/>
<keyword evidence="1" id="KW-0175">Coiled coil</keyword>
<protein>
    <recommendedName>
        <fullName evidence="2">HTH cro/C1-type domain-containing protein</fullName>
    </recommendedName>
</protein>
<dbReference type="InterPro" id="IPR001387">
    <property type="entry name" value="Cro/C1-type_HTH"/>
</dbReference>